<evidence type="ECO:0000313" key="2">
    <source>
        <dbReference type="Proteomes" id="UP001432059"/>
    </source>
</evidence>
<accession>A0AAU0F3N4</accession>
<dbReference type="KEGG" id="bpor:BPO_1668"/>
<proteinExistence type="predicted"/>
<name>A0AAU0F3N4_9FLAO</name>
<sequence length="28" mass="2926">MAAPTIGIIEAMASKSKQEGRLGAPKIR</sequence>
<gene>
    <name evidence="1" type="ORF">BPO_1668</name>
</gene>
<keyword evidence="2" id="KW-1185">Reference proteome</keyword>
<dbReference type="Proteomes" id="UP001432059">
    <property type="component" value="Chromosome"/>
</dbReference>
<organism evidence="1 2">
    <name type="scientific">Bergeyella porcorum</name>
    <dbReference type="NCBI Taxonomy" id="1735111"/>
    <lineage>
        <taxon>Bacteria</taxon>
        <taxon>Pseudomonadati</taxon>
        <taxon>Bacteroidota</taxon>
        <taxon>Flavobacteriia</taxon>
        <taxon>Flavobacteriales</taxon>
        <taxon>Weeksellaceae</taxon>
        <taxon>Bergeyella</taxon>
    </lineage>
</organism>
<dbReference type="EMBL" id="CP136426">
    <property type="protein sequence ID" value="WOC52315.1"/>
    <property type="molecule type" value="Genomic_DNA"/>
</dbReference>
<reference evidence="1" key="1">
    <citation type="submission" date="2023-10" db="EMBL/GenBank/DDBJ databases">
        <title>Characterization and whole genome sequencing of a novel strain of Bergeyella porcorum QD2021 isolated from pig.</title>
        <authorList>
            <person name="Liu G."/>
            <person name="Chen C."/>
            <person name="Han X."/>
        </authorList>
    </citation>
    <scope>NUCLEOTIDE SEQUENCE</scope>
    <source>
        <strain evidence="1">QD2021</strain>
    </source>
</reference>
<evidence type="ECO:0000313" key="1">
    <source>
        <dbReference type="EMBL" id="WOC52315.1"/>
    </source>
</evidence>
<protein>
    <submittedName>
        <fullName evidence="1">Uncharacterized protein</fullName>
    </submittedName>
</protein>
<dbReference type="AlphaFoldDB" id="A0AAU0F3N4"/>